<dbReference type="PANTHER" id="PTHR43479">
    <property type="entry name" value="ACREF/ENVCD OPERON REPRESSOR-RELATED"/>
    <property type="match status" value="1"/>
</dbReference>
<accession>C7N2U3</accession>
<feature type="DNA-binding region" description="H-T-H motif" evidence="2">
    <location>
        <begin position="31"/>
        <end position="50"/>
    </location>
</feature>
<dbReference type="eggNOG" id="COG1309">
    <property type="taxonomic scope" value="Bacteria"/>
</dbReference>
<name>C7N2U3_SLAHD</name>
<dbReference type="RefSeq" id="WP_012799699.1">
    <property type="nucleotide sequence ID" value="NC_013165.1"/>
</dbReference>
<evidence type="ECO:0000256" key="1">
    <source>
        <dbReference type="ARBA" id="ARBA00023125"/>
    </source>
</evidence>
<dbReference type="SUPFAM" id="SSF46689">
    <property type="entry name" value="Homeodomain-like"/>
    <property type="match status" value="1"/>
</dbReference>
<dbReference type="EMBL" id="CP001684">
    <property type="protein sequence ID" value="ACV23601.1"/>
    <property type="molecule type" value="Genomic_DNA"/>
</dbReference>
<dbReference type="InterPro" id="IPR050624">
    <property type="entry name" value="HTH-type_Tx_Regulator"/>
</dbReference>
<dbReference type="PANTHER" id="PTHR43479:SF7">
    <property type="entry name" value="TETR-FAMILY TRANSCRIPTIONAL REGULATOR"/>
    <property type="match status" value="1"/>
</dbReference>
<keyword evidence="1 2" id="KW-0238">DNA-binding</keyword>
<dbReference type="Gene3D" id="1.10.357.10">
    <property type="entry name" value="Tetracycline Repressor, domain 2"/>
    <property type="match status" value="1"/>
</dbReference>
<sequence>MGEDLRVVKTKRAVEGAMEKLLAERPFDAITVQAILDEALVNRKTFYSHYRDKYDLVRKMADGFFADIAALVEARKRYDVVPDSPFGAMDALYGSLLAKRRLALALWDVKCEGLDFSGELASIVEGAYLSHFGKTGAGDPVLQAKLASAMVVAMLHYRLEAGEPFTAADIHAELDVLHRRVSGSR</sequence>
<dbReference type="KEGG" id="shi:Shel_25960"/>
<proteinExistence type="predicted"/>
<dbReference type="Pfam" id="PF00440">
    <property type="entry name" value="TetR_N"/>
    <property type="match status" value="1"/>
</dbReference>
<dbReference type="HOGENOM" id="CLU_087539_3_3_11"/>
<evidence type="ECO:0000313" key="4">
    <source>
        <dbReference type="EMBL" id="ACV23601.1"/>
    </source>
</evidence>
<evidence type="ECO:0000256" key="2">
    <source>
        <dbReference type="PROSITE-ProRule" id="PRU00335"/>
    </source>
</evidence>
<protein>
    <submittedName>
        <fullName evidence="4">Transcriptional regulator, tetR family</fullName>
    </submittedName>
</protein>
<gene>
    <name evidence="4" type="ordered locus">Shel_25960</name>
</gene>
<organism evidence="4 5">
    <name type="scientific">Slackia heliotrinireducens (strain ATCC 29202 / DSM 20476 / NCTC 11029 / RHS 1)</name>
    <name type="common">Peptococcus heliotrinreducens</name>
    <dbReference type="NCBI Taxonomy" id="471855"/>
    <lineage>
        <taxon>Bacteria</taxon>
        <taxon>Bacillati</taxon>
        <taxon>Actinomycetota</taxon>
        <taxon>Coriobacteriia</taxon>
        <taxon>Eggerthellales</taxon>
        <taxon>Eggerthellaceae</taxon>
        <taxon>Slackia</taxon>
    </lineage>
</organism>
<dbReference type="Proteomes" id="UP000002026">
    <property type="component" value="Chromosome"/>
</dbReference>
<dbReference type="PROSITE" id="PS50977">
    <property type="entry name" value="HTH_TETR_2"/>
    <property type="match status" value="1"/>
</dbReference>
<dbReference type="STRING" id="471855.Shel_25960"/>
<evidence type="ECO:0000313" key="5">
    <source>
        <dbReference type="Proteomes" id="UP000002026"/>
    </source>
</evidence>
<keyword evidence="5" id="KW-1185">Reference proteome</keyword>
<dbReference type="GO" id="GO:0003677">
    <property type="term" value="F:DNA binding"/>
    <property type="evidence" value="ECO:0007669"/>
    <property type="project" value="UniProtKB-UniRule"/>
</dbReference>
<feature type="domain" description="HTH tetR-type" evidence="3">
    <location>
        <begin position="8"/>
        <end position="68"/>
    </location>
</feature>
<reference evidence="4 5" key="1">
    <citation type="journal article" date="2009" name="Stand. Genomic Sci.">
        <title>Complete genome sequence of Slackia heliotrinireducens type strain (RHS 1).</title>
        <authorList>
            <person name="Pukall R."/>
            <person name="Lapidus A."/>
            <person name="Nolan M."/>
            <person name="Copeland A."/>
            <person name="Glavina Del Rio T."/>
            <person name="Lucas S."/>
            <person name="Chen F."/>
            <person name="Tice H."/>
            <person name="Cheng J.F."/>
            <person name="Chertkov O."/>
            <person name="Bruce D."/>
            <person name="Goodwin L."/>
            <person name="Kuske C."/>
            <person name="Brettin T."/>
            <person name="Detter J.C."/>
            <person name="Han C."/>
            <person name="Pitluck S."/>
            <person name="Pati A."/>
            <person name="Mavrommatis K."/>
            <person name="Ivanova N."/>
            <person name="Ovchinnikova G."/>
            <person name="Chen A."/>
            <person name="Palaniappan K."/>
            <person name="Schneider S."/>
            <person name="Rohde M."/>
            <person name="Chain P."/>
            <person name="D'haeseleer P."/>
            <person name="Goker M."/>
            <person name="Bristow J."/>
            <person name="Eisen J.A."/>
            <person name="Markowitz V."/>
            <person name="Kyrpides N.C."/>
            <person name="Klenk H.P."/>
            <person name="Hugenholtz P."/>
        </authorList>
    </citation>
    <scope>NUCLEOTIDE SEQUENCE [LARGE SCALE GENOMIC DNA]</scope>
    <source>
        <strain evidence="5">ATCC 29202 / DSM 20476 / NCTC 11029 / RHS 1</strain>
    </source>
</reference>
<evidence type="ECO:0000259" key="3">
    <source>
        <dbReference type="PROSITE" id="PS50977"/>
    </source>
</evidence>
<dbReference type="AlphaFoldDB" id="C7N2U3"/>
<dbReference type="InterPro" id="IPR001647">
    <property type="entry name" value="HTH_TetR"/>
</dbReference>
<dbReference type="InterPro" id="IPR009057">
    <property type="entry name" value="Homeodomain-like_sf"/>
</dbReference>